<keyword evidence="2" id="KW-0677">Repeat</keyword>
<feature type="compositionally biased region" description="Polar residues" evidence="6">
    <location>
        <begin position="269"/>
        <end position="291"/>
    </location>
</feature>
<evidence type="ECO:0000256" key="3">
    <source>
        <dbReference type="ARBA" id="ARBA00022771"/>
    </source>
</evidence>
<dbReference type="EMBL" id="RSCD01000003">
    <property type="protein sequence ID" value="RSH94110.1"/>
    <property type="molecule type" value="Genomic_DNA"/>
</dbReference>
<feature type="region of interest" description="Disordered" evidence="6">
    <location>
        <begin position="74"/>
        <end position="142"/>
    </location>
</feature>
<dbReference type="GO" id="GO:0008270">
    <property type="term" value="F:zinc ion binding"/>
    <property type="evidence" value="ECO:0007669"/>
    <property type="project" value="UniProtKB-KW"/>
</dbReference>
<feature type="region of interest" description="Disordered" evidence="6">
    <location>
        <begin position="254"/>
        <end position="342"/>
    </location>
</feature>
<keyword evidence="9" id="KW-1185">Reference proteome</keyword>
<evidence type="ECO:0000256" key="6">
    <source>
        <dbReference type="SAM" id="MobiDB-lite"/>
    </source>
</evidence>
<feature type="compositionally biased region" description="Polar residues" evidence="6">
    <location>
        <begin position="364"/>
        <end position="376"/>
    </location>
</feature>
<feature type="compositionally biased region" description="Low complexity" evidence="6">
    <location>
        <begin position="132"/>
        <end position="142"/>
    </location>
</feature>
<evidence type="ECO:0000256" key="2">
    <source>
        <dbReference type="ARBA" id="ARBA00022737"/>
    </source>
</evidence>
<evidence type="ECO:0000256" key="1">
    <source>
        <dbReference type="ARBA" id="ARBA00022723"/>
    </source>
</evidence>
<dbReference type="GO" id="GO:0005634">
    <property type="term" value="C:nucleus"/>
    <property type="evidence" value="ECO:0007669"/>
    <property type="project" value="TreeGrafter"/>
</dbReference>
<feature type="compositionally biased region" description="Gly residues" evidence="6">
    <location>
        <begin position="18"/>
        <end position="37"/>
    </location>
</feature>
<proteinExistence type="predicted"/>
<dbReference type="OrthoDB" id="1662883at2759"/>
<evidence type="ECO:0000256" key="4">
    <source>
        <dbReference type="ARBA" id="ARBA00022833"/>
    </source>
</evidence>
<feature type="compositionally biased region" description="Basic and acidic residues" evidence="6">
    <location>
        <begin position="398"/>
        <end position="429"/>
    </location>
</feature>
<comment type="caution">
    <text evidence="8">The sequence shown here is derived from an EMBL/GenBank/DDBJ whole genome shotgun (WGS) entry which is preliminary data.</text>
</comment>
<evidence type="ECO:0000259" key="7">
    <source>
        <dbReference type="PROSITE" id="PS50157"/>
    </source>
</evidence>
<accession>A0A427YSL7</accession>
<name>A0A427YSL7_9TREE</name>
<dbReference type="AlphaFoldDB" id="A0A427YSL7"/>
<dbReference type="PROSITE" id="PS50157">
    <property type="entry name" value="ZINC_FINGER_C2H2_2"/>
    <property type="match status" value="1"/>
</dbReference>
<organism evidence="8 9">
    <name type="scientific">Saitozyma podzolica</name>
    <dbReference type="NCBI Taxonomy" id="1890683"/>
    <lineage>
        <taxon>Eukaryota</taxon>
        <taxon>Fungi</taxon>
        <taxon>Dikarya</taxon>
        <taxon>Basidiomycota</taxon>
        <taxon>Agaricomycotina</taxon>
        <taxon>Tremellomycetes</taxon>
        <taxon>Tremellales</taxon>
        <taxon>Trimorphomycetaceae</taxon>
        <taxon>Saitozyma</taxon>
    </lineage>
</organism>
<protein>
    <recommendedName>
        <fullName evidence="7">C2H2-type domain-containing protein</fullName>
    </recommendedName>
</protein>
<evidence type="ECO:0000256" key="5">
    <source>
        <dbReference type="PROSITE-ProRule" id="PRU00042"/>
    </source>
</evidence>
<feature type="region of interest" description="Disordered" evidence="6">
    <location>
        <begin position="362"/>
        <end position="429"/>
    </location>
</feature>
<feature type="region of interest" description="Disordered" evidence="6">
    <location>
        <begin position="1"/>
        <end position="50"/>
    </location>
</feature>
<sequence>MPQQVTSSPFYAAQPIPNGGGGAPGGFGLGAGSGSGSGSQDPSHVAPGYAGGGGGFGGGLGGGLGANHNINANAPPMGTSFPRHGSFHGSSPMAGPSRWAGSGDPAGVMSGLSILKSRRDSQNSPHAPPSSPSNNPHAGFHPSSFGPSFALSALALGASSSTGSSGFAMSISPPAGQWGNPGGWGGQSGSYVGSLGALGTSFGRERDREIEAKYVRDFTCCGKQLNGMHELLEHYEEEHAGVVPDVRMMNAAANPNAAPGGPGPRPSFSMPNANANGSAYNPQIAGMQQSHGHGDAPTPPGMMDIEMDEPSAPSHAFMSSPLGRPGLPGGVPPQSSPGLWATAFRPQFPNVGAPPPQCVPPSLLSFSSATPQQGLGTSSAPPSAPSTPAPRPPTQEELEAKALRKAQRKAERMAAREEASASDAEHEKKFPCPIEGCGKVYKQANGLKYHLTRSINSGHGNVAAMGGITALLGEKAGTHVDIKG</sequence>
<keyword evidence="3 5" id="KW-0863">Zinc-finger</keyword>
<dbReference type="STRING" id="1890683.A0A427YSL7"/>
<evidence type="ECO:0000313" key="9">
    <source>
        <dbReference type="Proteomes" id="UP000279259"/>
    </source>
</evidence>
<dbReference type="Gene3D" id="3.30.160.60">
    <property type="entry name" value="Classic Zinc Finger"/>
    <property type="match status" value="1"/>
</dbReference>
<keyword evidence="4" id="KW-0862">Zinc</keyword>
<feature type="domain" description="C2H2-type" evidence="7">
    <location>
        <begin position="430"/>
        <end position="461"/>
    </location>
</feature>
<dbReference type="PANTHER" id="PTHR23057">
    <property type="entry name" value="JUXTAPOSED WITH ANOTHER ZINC FINGER PROTEIN 1"/>
    <property type="match status" value="1"/>
</dbReference>
<keyword evidence="1" id="KW-0479">Metal-binding</keyword>
<dbReference type="PANTHER" id="PTHR23057:SF0">
    <property type="entry name" value="JUXTAPOSED WITH ANOTHER ZINC FINGER PROTEIN 1"/>
    <property type="match status" value="1"/>
</dbReference>
<dbReference type="InterPro" id="IPR013087">
    <property type="entry name" value="Znf_C2H2_type"/>
</dbReference>
<feature type="compositionally biased region" description="Pro residues" evidence="6">
    <location>
        <begin position="382"/>
        <end position="393"/>
    </location>
</feature>
<dbReference type="Proteomes" id="UP000279259">
    <property type="component" value="Unassembled WGS sequence"/>
</dbReference>
<dbReference type="InterPro" id="IPR051580">
    <property type="entry name" value="ZnF-Chromatin_assoc"/>
</dbReference>
<reference evidence="8 9" key="1">
    <citation type="submission" date="2018-11" db="EMBL/GenBank/DDBJ databases">
        <title>Genome sequence of Saitozyma podzolica DSM 27192.</title>
        <authorList>
            <person name="Aliyu H."/>
            <person name="Gorte O."/>
            <person name="Ochsenreither K."/>
        </authorList>
    </citation>
    <scope>NUCLEOTIDE SEQUENCE [LARGE SCALE GENOMIC DNA]</scope>
    <source>
        <strain evidence="8 9">DSM 27192</strain>
    </source>
</reference>
<evidence type="ECO:0000313" key="8">
    <source>
        <dbReference type="EMBL" id="RSH94110.1"/>
    </source>
</evidence>
<gene>
    <name evidence="8" type="ORF">EHS25_006764</name>
</gene>